<dbReference type="Gene3D" id="3.30.390.30">
    <property type="match status" value="1"/>
</dbReference>
<evidence type="ECO:0000256" key="4">
    <source>
        <dbReference type="ARBA" id="ARBA00023002"/>
    </source>
</evidence>
<dbReference type="Pfam" id="PF13370">
    <property type="entry name" value="Fer4_13"/>
    <property type="match status" value="1"/>
</dbReference>
<feature type="region of interest" description="Disordered" evidence="5">
    <location>
        <begin position="518"/>
        <end position="562"/>
    </location>
</feature>
<dbReference type="Pfam" id="PF14759">
    <property type="entry name" value="Reductase_C"/>
    <property type="match status" value="1"/>
</dbReference>
<dbReference type="InterPro" id="IPR023753">
    <property type="entry name" value="FAD/NAD-binding_dom"/>
</dbReference>
<gene>
    <name evidence="8" type="ORF">ACETWP_07200</name>
</gene>
<evidence type="ECO:0000313" key="9">
    <source>
        <dbReference type="Proteomes" id="UP001575652"/>
    </source>
</evidence>
<dbReference type="PRINTS" id="PR00411">
    <property type="entry name" value="PNDRDTASEI"/>
</dbReference>
<evidence type="ECO:0000256" key="2">
    <source>
        <dbReference type="ARBA" id="ARBA00022630"/>
    </source>
</evidence>
<dbReference type="Gene3D" id="3.30.70.20">
    <property type="match status" value="1"/>
</dbReference>
<evidence type="ECO:0000259" key="7">
    <source>
        <dbReference type="Pfam" id="PF14759"/>
    </source>
</evidence>
<dbReference type="PANTHER" id="PTHR43557:SF2">
    <property type="entry name" value="RIESKE DOMAIN-CONTAINING PROTEIN-RELATED"/>
    <property type="match status" value="1"/>
</dbReference>
<dbReference type="SUPFAM" id="SSF55424">
    <property type="entry name" value="FAD/NAD-linked reductases, dimerisation (C-terminal) domain"/>
    <property type="match status" value="1"/>
</dbReference>
<keyword evidence="3" id="KW-0274">FAD</keyword>
<accession>A0ABV4UML2</accession>
<dbReference type="PRINTS" id="PR00368">
    <property type="entry name" value="FADPNR"/>
</dbReference>
<feature type="domain" description="Reductase C-terminal" evidence="7">
    <location>
        <begin position="423"/>
        <end position="493"/>
    </location>
</feature>
<feature type="compositionally biased region" description="Basic and acidic residues" evidence="5">
    <location>
        <begin position="553"/>
        <end position="562"/>
    </location>
</feature>
<evidence type="ECO:0000256" key="3">
    <source>
        <dbReference type="ARBA" id="ARBA00022827"/>
    </source>
</evidence>
<evidence type="ECO:0000313" key="8">
    <source>
        <dbReference type="EMBL" id="MFB0834369.1"/>
    </source>
</evidence>
<keyword evidence="9" id="KW-1185">Reference proteome</keyword>
<name>A0ABV4UML2_9MICC</name>
<keyword evidence="4" id="KW-0560">Oxidoreductase</keyword>
<evidence type="ECO:0000259" key="6">
    <source>
        <dbReference type="Pfam" id="PF07992"/>
    </source>
</evidence>
<dbReference type="InterPro" id="IPR050446">
    <property type="entry name" value="FAD-oxidoreductase/Apoptosis"/>
</dbReference>
<dbReference type="PANTHER" id="PTHR43557">
    <property type="entry name" value="APOPTOSIS-INDUCING FACTOR 1"/>
    <property type="match status" value="1"/>
</dbReference>
<feature type="domain" description="FAD/NAD(P)-binding" evidence="6">
    <location>
        <begin position="94"/>
        <end position="400"/>
    </location>
</feature>
<comment type="caution">
    <text evidence="8">The sequence shown here is derived from an EMBL/GenBank/DDBJ whole genome shotgun (WGS) entry which is preliminary data.</text>
</comment>
<evidence type="ECO:0000256" key="5">
    <source>
        <dbReference type="SAM" id="MobiDB-lite"/>
    </source>
</evidence>
<dbReference type="InterPro" id="IPR028202">
    <property type="entry name" value="Reductase_C"/>
</dbReference>
<protein>
    <submittedName>
        <fullName evidence="8">FAD-dependent oxidoreductase</fullName>
    </submittedName>
</protein>
<dbReference type="SUPFAM" id="SSF54862">
    <property type="entry name" value="4Fe-4S ferredoxins"/>
    <property type="match status" value="1"/>
</dbReference>
<proteinExistence type="predicted"/>
<dbReference type="RefSeq" id="WP_373971536.1">
    <property type="nucleotide sequence ID" value="NZ_JBHDLJ010000004.1"/>
</dbReference>
<dbReference type="InterPro" id="IPR036188">
    <property type="entry name" value="FAD/NAD-bd_sf"/>
</dbReference>
<organism evidence="8 9">
    <name type="scientific">Arthrobacter halodurans</name>
    <dbReference type="NCBI Taxonomy" id="516699"/>
    <lineage>
        <taxon>Bacteria</taxon>
        <taxon>Bacillati</taxon>
        <taxon>Actinomycetota</taxon>
        <taxon>Actinomycetes</taxon>
        <taxon>Micrococcales</taxon>
        <taxon>Micrococcaceae</taxon>
        <taxon>Arthrobacter</taxon>
    </lineage>
</organism>
<comment type="cofactor">
    <cofactor evidence="1">
        <name>FAD</name>
        <dbReference type="ChEBI" id="CHEBI:57692"/>
    </cofactor>
</comment>
<dbReference type="Gene3D" id="3.50.50.60">
    <property type="entry name" value="FAD/NAD(P)-binding domain"/>
    <property type="match status" value="2"/>
</dbReference>
<dbReference type="EMBL" id="JBHDLJ010000004">
    <property type="protein sequence ID" value="MFB0834369.1"/>
    <property type="molecule type" value="Genomic_DNA"/>
</dbReference>
<reference evidence="8 9" key="1">
    <citation type="submission" date="2024-09" db="EMBL/GenBank/DDBJ databases">
        <authorList>
            <person name="Salinas-Garcia M.A."/>
            <person name="Prieme A."/>
        </authorList>
    </citation>
    <scope>NUCLEOTIDE SEQUENCE [LARGE SCALE GENOMIC DNA]</scope>
    <source>
        <strain evidence="8 9">DSM 21081</strain>
    </source>
</reference>
<keyword evidence="2" id="KW-0285">Flavoprotein</keyword>
<dbReference type="Pfam" id="PF07992">
    <property type="entry name" value="Pyr_redox_2"/>
    <property type="match status" value="1"/>
</dbReference>
<evidence type="ECO:0000256" key="1">
    <source>
        <dbReference type="ARBA" id="ARBA00001974"/>
    </source>
</evidence>
<dbReference type="SUPFAM" id="SSF51905">
    <property type="entry name" value="FAD/NAD(P)-binding domain"/>
    <property type="match status" value="2"/>
</dbReference>
<sequence length="562" mass="58913">MRLVVDLNRCQGYAQCAFLAPDVFTIHGDEALTYDPDPDATQLTRILRASAACPVQAITLERMDGADGSRPPGTEPGRADIVGNGGGAFKKSGRIVIVGASLTGLRAAERLRAEGFSGSLTLVGEEPHEPYDRPPLSKQLLAGRTRSADSSLPRHRDIDATWRLGVAATGLDLAARQLHLADGGRIGFDRLLIATGLRARPWPNATEAALAGVLTLRTREDAARLRQLLAGRPRRVLVIGAGFIGCEVASVCRDIGLPVTVAEAGPEPLVGALGATIGAIAGGLQIEAGVDLRCGVRVASLEGDAAGQLRRAVLSDGTRLEIDVAVAALGAVRNVEWLAGSGLSSGVGGVACDAACRAFDANGLVTDDVFVAGDIARAPQSMLGDEFLAVEHWGNAVSQAEVAAHNMVSGETERWIHLAVPKFWSVQFGTDIKSVGVPSAADEVAIVQGSVARRRFVAVYGRRGRTVAAVAFNQSKWLGFYEPLIEQAAPFPPSFRHVDEPSDAQPVPAGFRPVASPARAATVVTTGQDPHQLRAGLTRPSADDTPPRGPTETARRSEGTLP</sequence>
<dbReference type="Proteomes" id="UP001575652">
    <property type="component" value="Unassembled WGS sequence"/>
</dbReference>
<dbReference type="InterPro" id="IPR016156">
    <property type="entry name" value="FAD/NAD-linked_Rdtase_dimer_sf"/>
</dbReference>